<dbReference type="Pfam" id="PF13535">
    <property type="entry name" value="ATP-grasp_4"/>
    <property type="match status" value="1"/>
</dbReference>
<keyword evidence="3 4" id="KW-0067">ATP-binding</keyword>
<sequence>MSTAFVVRETAGQWIADVVAAVHATGLRAELVTQPLEPAEQAQLTELVDGFVVVDDVRDAEAVAEAIRARDARPAGVVTAAEGIIAKVARAAELLGVARCPASVFTVTHNKFAVRRTLAAAGLPGPRCALISSAAEAASVASAVGLPAIVKPVNGAASNLVRTVSTVDELAAAYRLLSERLPLSEDARYHRFIGGGPAPIDPTKVFLVEGLLRGPEYAVDVLVRDGVAEPVAVVEKSLIDERKFELGMVCPPVDLSEEDSQRLFSAATAAVLALGLDNTCAHLELIDDAELGPTIVEVNAGRPAGGAQPVLLKLATGIDVIAEAVSLALGTPPPARGAGLPVPVGYLIFYAEGSGRLVRVEGTDEVADLPEVLEVVTIVRPGQLLTDDQEIYAVNVLAAGFGDTEDLAALHAEAAKLIRFELEES</sequence>
<dbReference type="EMBL" id="LOBU02000013">
    <property type="protein sequence ID" value="OKA07427.1"/>
    <property type="molecule type" value="Genomic_DNA"/>
</dbReference>
<evidence type="ECO:0000313" key="7">
    <source>
        <dbReference type="EMBL" id="OKA07427.1"/>
    </source>
</evidence>
<dbReference type="PROSITE" id="PS50975">
    <property type="entry name" value="ATP_GRASP"/>
    <property type="match status" value="1"/>
</dbReference>
<dbReference type="Proteomes" id="UP000076321">
    <property type="component" value="Unassembled WGS sequence"/>
</dbReference>
<name>A0A154M3Q7_9PSEU</name>
<reference evidence="6 8" key="1">
    <citation type="submission" date="2015-12" db="EMBL/GenBank/DDBJ databases">
        <title>Amycolatopsis regifaucium genome sequencing and assembly.</title>
        <authorList>
            <person name="Mayilraj S."/>
        </authorList>
    </citation>
    <scope>NUCLEOTIDE SEQUENCE [LARGE SCALE GENOMIC DNA]</scope>
    <source>
        <strain evidence="6 8">GY080</strain>
    </source>
</reference>
<dbReference type="GO" id="GO:0005524">
    <property type="term" value="F:ATP binding"/>
    <property type="evidence" value="ECO:0007669"/>
    <property type="project" value="UniProtKB-UniRule"/>
</dbReference>
<evidence type="ECO:0000259" key="5">
    <source>
        <dbReference type="PROSITE" id="PS50975"/>
    </source>
</evidence>
<dbReference type="GO" id="GO:0016874">
    <property type="term" value="F:ligase activity"/>
    <property type="evidence" value="ECO:0007669"/>
    <property type="project" value="UniProtKB-KW"/>
</dbReference>
<keyword evidence="2 4" id="KW-0547">Nucleotide-binding</keyword>
<accession>A0A154M3Q7</accession>
<dbReference type="InterPro" id="IPR040570">
    <property type="entry name" value="LAL_C2"/>
</dbReference>
<dbReference type="Pfam" id="PF18603">
    <property type="entry name" value="LAL_C2"/>
    <property type="match status" value="1"/>
</dbReference>
<dbReference type="OrthoDB" id="3596536at2"/>
<gene>
    <name evidence="7" type="ORF">ATP06_0216435</name>
    <name evidence="6" type="ORF">AVL48_16750</name>
</gene>
<reference evidence="7 9" key="2">
    <citation type="submission" date="2016-11" db="EMBL/GenBank/DDBJ databases">
        <title>Genome sequencing of Amycolatopsis regifaucium.</title>
        <authorList>
            <person name="Mayilraj S."/>
            <person name="Kaur N."/>
        </authorList>
    </citation>
    <scope>NUCLEOTIDE SEQUENCE [LARGE SCALE GENOMIC DNA]</scope>
    <source>
        <strain evidence="7 9">GY080</strain>
    </source>
</reference>
<proteinExistence type="predicted"/>
<evidence type="ECO:0000313" key="8">
    <source>
        <dbReference type="Proteomes" id="UP000076321"/>
    </source>
</evidence>
<evidence type="ECO:0000256" key="2">
    <source>
        <dbReference type="ARBA" id="ARBA00022741"/>
    </source>
</evidence>
<comment type="caution">
    <text evidence="6">The sequence shown here is derived from an EMBL/GenBank/DDBJ whole genome shotgun (WGS) entry which is preliminary data.</text>
</comment>
<dbReference type="RefSeq" id="WP_061980988.1">
    <property type="nucleotide sequence ID" value="NZ_FOPQ01000002.1"/>
</dbReference>
<feature type="domain" description="ATP-grasp" evidence="5">
    <location>
        <begin position="115"/>
        <end position="329"/>
    </location>
</feature>
<evidence type="ECO:0000256" key="3">
    <source>
        <dbReference type="ARBA" id="ARBA00022840"/>
    </source>
</evidence>
<dbReference type="PANTHER" id="PTHR43585">
    <property type="entry name" value="FUMIPYRROLE BIOSYNTHESIS PROTEIN C"/>
    <property type="match status" value="1"/>
</dbReference>
<evidence type="ECO:0000313" key="9">
    <source>
        <dbReference type="Proteomes" id="UP000186883"/>
    </source>
</evidence>
<keyword evidence="9" id="KW-1185">Reference proteome</keyword>
<organism evidence="6 8">
    <name type="scientific">Amycolatopsis regifaucium</name>
    <dbReference type="NCBI Taxonomy" id="546365"/>
    <lineage>
        <taxon>Bacteria</taxon>
        <taxon>Bacillati</taxon>
        <taxon>Actinomycetota</taxon>
        <taxon>Actinomycetes</taxon>
        <taxon>Pseudonocardiales</taxon>
        <taxon>Pseudonocardiaceae</taxon>
        <taxon>Amycolatopsis</taxon>
    </lineage>
</organism>
<dbReference type="PANTHER" id="PTHR43585:SF2">
    <property type="entry name" value="ATP-GRASP ENZYME FSQD"/>
    <property type="match status" value="1"/>
</dbReference>
<evidence type="ECO:0000313" key="6">
    <source>
        <dbReference type="EMBL" id="KZB79244.1"/>
    </source>
</evidence>
<dbReference type="InterPro" id="IPR011761">
    <property type="entry name" value="ATP-grasp"/>
</dbReference>
<keyword evidence="1" id="KW-0436">Ligase</keyword>
<protein>
    <submittedName>
        <fullName evidence="6">Biotin carboxylase</fullName>
    </submittedName>
</protein>
<dbReference type="AlphaFoldDB" id="A0A154M3Q7"/>
<dbReference type="EMBL" id="LQCI01000052">
    <property type="protein sequence ID" value="KZB79244.1"/>
    <property type="molecule type" value="Genomic_DNA"/>
</dbReference>
<dbReference type="GO" id="GO:0046872">
    <property type="term" value="F:metal ion binding"/>
    <property type="evidence" value="ECO:0007669"/>
    <property type="project" value="InterPro"/>
</dbReference>
<dbReference type="InterPro" id="IPR052032">
    <property type="entry name" value="ATP-dep_AA_Ligase"/>
</dbReference>
<dbReference type="Gene3D" id="3.30.470.20">
    <property type="entry name" value="ATP-grasp fold, B domain"/>
    <property type="match status" value="1"/>
</dbReference>
<dbReference type="Proteomes" id="UP000186883">
    <property type="component" value="Unassembled WGS sequence"/>
</dbReference>
<dbReference type="SUPFAM" id="SSF56059">
    <property type="entry name" value="Glutathione synthetase ATP-binding domain-like"/>
    <property type="match status" value="1"/>
</dbReference>
<evidence type="ECO:0000256" key="1">
    <source>
        <dbReference type="ARBA" id="ARBA00022598"/>
    </source>
</evidence>
<evidence type="ECO:0000256" key="4">
    <source>
        <dbReference type="PROSITE-ProRule" id="PRU00409"/>
    </source>
</evidence>